<gene>
    <name evidence="1" type="ORF">FKY71_16285</name>
</gene>
<organism evidence="1 2">
    <name type="scientific">Spiribacter salinus</name>
    <dbReference type="NCBI Taxonomy" id="1335746"/>
    <lineage>
        <taxon>Bacteria</taxon>
        <taxon>Pseudomonadati</taxon>
        <taxon>Pseudomonadota</taxon>
        <taxon>Gammaproteobacteria</taxon>
        <taxon>Chromatiales</taxon>
        <taxon>Ectothiorhodospiraceae</taxon>
        <taxon>Spiribacter</taxon>
    </lineage>
</organism>
<evidence type="ECO:0000313" key="1">
    <source>
        <dbReference type="EMBL" id="TQE97099.1"/>
    </source>
</evidence>
<sequence length="301" mass="34613">MTLCFHIGLPKTATTLLQHTIFPELKGVKLVHRSQNNEAHELIRSIKRYVKRESPSAQKRTAIASILGELQRSAEINRQILMISDENISLSPDSFWKGGGANPQTVAQRLKEIADDAGIRREDTKILIGIRDQATWLASRYAQSSQYFNDFCQDHFTDTLNKIINDDRHQGAHEWLHFDTVHDSFCRNFDGRNVFFLPLEFFEQASHRQSGCLVASFLGPNVEVGDLSPTHERKRPNALSRSENEWRLKAPHDRIIFIPEQQKAEIAKRFKEPNSRFMKIKGEGLVECNLLHAAYRRLLLD</sequence>
<dbReference type="SUPFAM" id="SSF52540">
    <property type="entry name" value="P-loop containing nucleoside triphosphate hydrolases"/>
    <property type="match status" value="1"/>
</dbReference>
<accession>A0A540VK00</accession>
<evidence type="ECO:0000313" key="2">
    <source>
        <dbReference type="Proteomes" id="UP000315400"/>
    </source>
</evidence>
<dbReference type="Gene3D" id="3.40.50.300">
    <property type="entry name" value="P-loop containing nucleotide triphosphate hydrolases"/>
    <property type="match status" value="1"/>
</dbReference>
<reference evidence="1 2" key="1">
    <citation type="submission" date="2019-06" db="EMBL/GenBank/DDBJ databases">
        <title>Metagenome assembled Genome of Spiribacter salinus SL48-SHIP from the microbial mat of Salt Lake 48 (Novosibirsk region, Russia).</title>
        <authorList>
            <person name="Shipova A."/>
            <person name="Rozanov A.S."/>
            <person name="Bryanskaya A.V."/>
            <person name="Peltek S.E."/>
        </authorList>
    </citation>
    <scope>NUCLEOTIDE SEQUENCE [LARGE SCALE GENOMIC DNA]</scope>
    <source>
        <strain evidence="1">SL48-SHIP-2</strain>
    </source>
</reference>
<proteinExistence type="predicted"/>
<dbReference type="Proteomes" id="UP000315400">
    <property type="component" value="Unassembled WGS sequence"/>
</dbReference>
<evidence type="ECO:0008006" key="3">
    <source>
        <dbReference type="Google" id="ProtNLM"/>
    </source>
</evidence>
<protein>
    <recommendedName>
        <fullName evidence="3">Sulfotransferase</fullName>
    </recommendedName>
</protein>
<dbReference type="AlphaFoldDB" id="A0A540VK00"/>
<dbReference type="InterPro" id="IPR027417">
    <property type="entry name" value="P-loop_NTPase"/>
</dbReference>
<comment type="caution">
    <text evidence="1">The sequence shown here is derived from an EMBL/GenBank/DDBJ whole genome shotgun (WGS) entry which is preliminary data.</text>
</comment>
<dbReference type="EMBL" id="VIFK01000321">
    <property type="protein sequence ID" value="TQE97099.1"/>
    <property type="molecule type" value="Genomic_DNA"/>
</dbReference>
<name>A0A540VK00_9GAMM</name>